<dbReference type="InterPro" id="IPR000742">
    <property type="entry name" value="EGF"/>
</dbReference>
<dbReference type="InterPro" id="IPR000152">
    <property type="entry name" value="EGF-type_Asp/Asn_hydroxyl_site"/>
</dbReference>
<dbReference type="FunFam" id="3.80.10.10:FF:000002">
    <property type="entry name" value="Slit guidance ligand 2"/>
    <property type="match status" value="2"/>
</dbReference>
<feature type="non-terminal residue" evidence="16">
    <location>
        <position position="1"/>
    </location>
</feature>
<keyword evidence="3" id="KW-0964">Secreted</keyword>
<feature type="disulfide bond" evidence="10">
    <location>
        <begin position="769"/>
        <end position="778"/>
    </location>
</feature>
<dbReference type="GO" id="GO:0005576">
    <property type="term" value="C:extracellular region"/>
    <property type="evidence" value="ECO:0007669"/>
    <property type="project" value="UniProtKB-SubCell"/>
</dbReference>
<dbReference type="EMBL" id="BTRK01000001">
    <property type="protein sequence ID" value="GMR30901.1"/>
    <property type="molecule type" value="Genomic_DNA"/>
</dbReference>
<feature type="domain" description="Laminin G" evidence="13">
    <location>
        <begin position="982"/>
        <end position="1160"/>
    </location>
</feature>
<dbReference type="Pfam" id="PF12661">
    <property type="entry name" value="hEGF"/>
    <property type="match status" value="1"/>
</dbReference>
<dbReference type="GO" id="GO:0016020">
    <property type="term" value="C:membrane"/>
    <property type="evidence" value="ECO:0007669"/>
    <property type="project" value="InterPro"/>
</dbReference>
<dbReference type="InterPro" id="IPR001791">
    <property type="entry name" value="Laminin_G"/>
</dbReference>
<evidence type="ECO:0000313" key="16">
    <source>
        <dbReference type="EMBL" id="GMR30901.1"/>
    </source>
</evidence>
<evidence type="ECO:0000259" key="15">
    <source>
        <dbReference type="PROSITE" id="PS50287"/>
    </source>
</evidence>
<dbReference type="PROSITE" id="PS01185">
    <property type="entry name" value="CTCK_1"/>
    <property type="match status" value="1"/>
</dbReference>
<dbReference type="Pfam" id="PF01463">
    <property type="entry name" value="LRRCT"/>
    <property type="match status" value="2"/>
</dbReference>
<dbReference type="SUPFAM" id="SSF49899">
    <property type="entry name" value="Concanavalin A-like lectins/glucanases"/>
    <property type="match status" value="1"/>
</dbReference>
<keyword evidence="9" id="KW-0325">Glycoprotein</keyword>
<feature type="domain" description="SRCR" evidence="15">
    <location>
        <begin position="48"/>
        <end position="151"/>
    </location>
</feature>
<evidence type="ECO:0000259" key="13">
    <source>
        <dbReference type="PROSITE" id="PS50025"/>
    </source>
</evidence>
<dbReference type="InterPro" id="IPR032675">
    <property type="entry name" value="LRR_dom_sf"/>
</dbReference>
<dbReference type="InterPro" id="IPR013032">
    <property type="entry name" value="EGF-like_CS"/>
</dbReference>
<dbReference type="PANTHER" id="PTHR45836:SF4">
    <property type="entry name" value="PROTEIN SLIT"/>
    <property type="match status" value="1"/>
</dbReference>
<dbReference type="Proteomes" id="UP001328107">
    <property type="component" value="Unassembled WGS sequence"/>
</dbReference>
<feature type="disulfide bond" evidence="10">
    <location>
        <begin position="926"/>
        <end position="935"/>
    </location>
</feature>
<evidence type="ECO:0000256" key="7">
    <source>
        <dbReference type="ARBA" id="ARBA00022737"/>
    </source>
</evidence>
<feature type="disulfide bond" evidence="10">
    <location>
        <begin position="972"/>
        <end position="981"/>
    </location>
</feature>
<evidence type="ECO:0000256" key="1">
    <source>
        <dbReference type="ARBA" id="ARBA00004613"/>
    </source>
</evidence>
<dbReference type="GO" id="GO:0008201">
    <property type="term" value="F:heparin binding"/>
    <property type="evidence" value="ECO:0007669"/>
    <property type="project" value="TreeGrafter"/>
</dbReference>
<protein>
    <submittedName>
        <fullName evidence="16">Uncharacterized protein</fullName>
    </submittedName>
</protein>
<dbReference type="InterPro" id="IPR001611">
    <property type="entry name" value="Leu-rich_rpt"/>
</dbReference>
<dbReference type="FunFam" id="2.10.25.10:FF:000118">
    <property type="entry name" value="protein delta homolog 2"/>
    <property type="match status" value="1"/>
</dbReference>
<dbReference type="SMART" id="SM00041">
    <property type="entry name" value="CT"/>
    <property type="match status" value="1"/>
</dbReference>
<organism evidence="16 17">
    <name type="scientific">Pristionchus mayeri</name>
    <dbReference type="NCBI Taxonomy" id="1317129"/>
    <lineage>
        <taxon>Eukaryota</taxon>
        <taxon>Metazoa</taxon>
        <taxon>Ecdysozoa</taxon>
        <taxon>Nematoda</taxon>
        <taxon>Chromadorea</taxon>
        <taxon>Rhabditida</taxon>
        <taxon>Rhabditina</taxon>
        <taxon>Diplogasteromorpha</taxon>
        <taxon>Diplogasteroidea</taxon>
        <taxon>Neodiplogasteridae</taxon>
        <taxon>Pristionchus</taxon>
    </lineage>
</organism>
<feature type="disulfide bond" evidence="10">
    <location>
        <begin position="1167"/>
        <end position="1177"/>
    </location>
</feature>
<keyword evidence="2" id="KW-0217">Developmental protein</keyword>
<comment type="caution">
    <text evidence="16">The sequence shown here is derived from an EMBL/GenBank/DDBJ whole genome shotgun (WGS) entry which is preliminary data.</text>
</comment>
<evidence type="ECO:0000256" key="5">
    <source>
        <dbReference type="ARBA" id="ARBA00022614"/>
    </source>
</evidence>
<dbReference type="InterPro" id="IPR001190">
    <property type="entry name" value="SRCR"/>
</dbReference>
<evidence type="ECO:0000256" key="3">
    <source>
        <dbReference type="ARBA" id="ARBA00022525"/>
    </source>
</evidence>
<keyword evidence="6" id="KW-0732">Signal</keyword>
<evidence type="ECO:0000256" key="4">
    <source>
        <dbReference type="ARBA" id="ARBA00022536"/>
    </source>
</evidence>
<gene>
    <name evidence="16" type="ORF">PMAYCL1PPCAC_01096</name>
</gene>
<dbReference type="PROSITE" id="PS01187">
    <property type="entry name" value="EGF_CA"/>
    <property type="match status" value="2"/>
</dbReference>
<dbReference type="PROSITE" id="PS51450">
    <property type="entry name" value="LRR"/>
    <property type="match status" value="6"/>
</dbReference>
<dbReference type="Pfam" id="PF13855">
    <property type="entry name" value="LRR_8"/>
    <property type="match status" value="4"/>
</dbReference>
<dbReference type="InterPro" id="IPR001881">
    <property type="entry name" value="EGF-like_Ca-bd_dom"/>
</dbReference>
<dbReference type="InterPro" id="IPR013320">
    <property type="entry name" value="ConA-like_dom_sf"/>
</dbReference>
<feature type="domain" description="EGF-like" evidence="14">
    <location>
        <begin position="781"/>
        <end position="818"/>
    </location>
</feature>
<evidence type="ECO:0000256" key="8">
    <source>
        <dbReference type="ARBA" id="ARBA00023157"/>
    </source>
</evidence>
<name>A0AAN4YZ42_9BILA</name>
<dbReference type="InterPro" id="IPR003591">
    <property type="entry name" value="Leu-rich_rpt_typical-subtyp"/>
</dbReference>
<dbReference type="SMART" id="SM00365">
    <property type="entry name" value="LRR_SD22"/>
    <property type="match status" value="6"/>
</dbReference>
<feature type="domain" description="EGF-like" evidence="14">
    <location>
        <begin position="744"/>
        <end position="779"/>
    </location>
</feature>
<dbReference type="SMART" id="SM00082">
    <property type="entry name" value="LRRCT"/>
    <property type="match status" value="4"/>
</dbReference>
<dbReference type="Pfam" id="PF00054">
    <property type="entry name" value="Laminin_G_1"/>
    <property type="match status" value="1"/>
</dbReference>
<dbReference type="PROSITE" id="PS01225">
    <property type="entry name" value="CTCK_2"/>
    <property type="match status" value="1"/>
</dbReference>
<dbReference type="GO" id="GO:0005509">
    <property type="term" value="F:calcium ion binding"/>
    <property type="evidence" value="ECO:0007669"/>
    <property type="project" value="InterPro"/>
</dbReference>
<feature type="disulfide bond" evidence="10">
    <location>
        <begin position="1172"/>
        <end position="1189"/>
    </location>
</feature>
<comment type="subcellular location">
    <subcellularLocation>
        <location evidence="1">Secreted</location>
    </subcellularLocation>
</comment>
<dbReference type="PROSITE" id="PS00022">
    <property type="entry name" value="EGF_1"/>
    <property type="match status" value="7"/>
</dbReference>
<feature type="domain" description="EGF-like" evidence="14">
    <location>
        <begin position="947"/>
        <end position="982"/>
    </location>
</feature>
<feature type="disulfide bond" evidence="10">
    <location>
        <begin position="951"/>
        <end position="961"/>
    </location>
</feature>
<feature type="domain" description="EGF-like" evidence="14">
    <location>
        <begin position="1163"/>
        <end position="1201"/>
    </location>
</feature>
<dbReference type="SUPFAM" id="SSF57196">
    <property type="entry name" value="EGF/Laminin"/>
    <property type="match status" value="6"/>
</dbReference>
<dbReference type="CDD" id="cd00110">
    <property type="entry name" value="LamG"/>
    <property type="match status" value="1"/>
</dbReference>
<dbReference type="FunFam" id="2.10.25.10:FF:000851">
    <property type="entry name" value="Slit homolog 1 protein"/>
    <property type="match status" value="1"/>
</dbReference>
<dbReference type="SMART" id="SM00181">
    <property type="entry name" value="EGF"/>
    <property type="match status" value="7"/>
</dbReference>
<dbReference type="GO" id="GO:0007411">
    <property type="term" value="P:axon guidance"/>
    <property type="evidence" value="ECO:0007669"/>
    <property type="project" value="TreeGrafter"/>
</dbReference>
<dbReference type="CDD" id="cd00054">
    <property type="entry name" value="EGF_CA"/>
    <property type="match status" value="5"/>
</dbReference>
<dbReference type="Pfam" id="PF00008">
    <property type="entry name" value="EGF"/>
    <property type="match status" value="5"/>
</dbReference>
<feature type="domain" description="EGF-like" evidence="14">
    <location>
        <begin position="820"/>
        <end position="856"/>
    </location>
</feature>
<dbReference type="InterPro" id="IPR018097">
    <property type="entry name" value="EGF_Ca-bd_CS"/>
</dbReference>
<dbReference type="SMART" id="SM00013">
    <property type="entry name" value="LRRNT"/>
    <property type="match status" value="3"/>
</dbReference>
<feature type="disulfide bond" evidence="10">
    <location>
        <begin position="808"/>
        <end position="817"/>
    </location>
</feature>
<feature type="domain" description="EGF-like" evidence="14">
    <location>
        <begin position="858"/>
        <end position="898"/>
    </location>
</feature>
<feature type="domain" description="EGF-like" evidence="14">
    <location>
        <begin position="900"/>
        <end position="936"/>
    </location>
</feature>
<keyword evidence="7" id="KW-0677">Repeat</keyword>
<feature type="disulfide bond" evidence="10">
    <location>
        <begin position="888"/>
        <end position="897"/>
    </location>
</feature>
<comment type="caution">
    <text evidence="11">Lacks conserved residue(s) required for the propagation of feature annotation.</text>
</comment>
<dbReference type="Gene3D" id="2.60.120.200">
    <property type="match status" value="1"/>
</dbReference>
<feature type="disulfide bond" evidence="10">
    <location>
        <begin position="869"/>
        <end position="886"/>
    </location>
</feature>
<dbReference type="FunFam" id="2.10.25.10:FF:000142">
    <property type="entry name" value="Crumbs cell polarity complex component 2"/>
    <property type="match status" value="1"/>
</dbReference>
<proteinExistence type="predicted"/>
<dbReference type="Gene3D" id="2.10.25.10">
    <property type="entry name" value="Laminin"/>
    <property type="match status" value="6"/>
</dbReference>
<dbReference type="PROSITE" id="PS50287">
    <property type="entry name" value="SRCR_2"/>
    <property type="match status" value="1"/>
</dbReference>
<dbReference type="FunFam" id="2.10.25.10:FF:000587">
    <property type="entry name" value="Slit 2"/>
    <property type="match status" value="1"/>
</dbReference>
<dbReference type="InterPro" id="IPR006207">
    <property type="entry name" value="Cys_knot_C"/>
</dbReference>
<sequence length="1291" mass="141037">DLSHNQLSSISEEHLKGPRAVRVLQIDFNALKCFESSILNDWPTLEVLTLNNNNLTTIEEFDYVSSLRLLKLSDNPWLCDCRLKWLKNLDDSISKNVVCYRPALLTGKTLDTVDSESIKCSGMEKRATTSCVSQESCPASCTCVDSVVDCRDRDLTHIPAFLPSSTTELRLEQNRISHISENALSHLKNLQRLDMSKNAISEIAPGAFNGLDHLNTLVLYGNELVDLPVGVFDGINNLQLLLLNANKLKCIRRDAFRNLSKLTLLSLYDNNIQSLSNETFHHLSSLQTLHLAKNPLICDCNMKWLAELLTKKMIETSGARCEAPKRVAKRRLSTLAATKFNCRGSEMFVTRRADECLIDHECPASCSCIGTSVDCSHRGLTEIPKSIPSFVTDLRLNNNDISNLSPLSSQELHNLMMIDLSHNKLALVPYSVVNALPNISIIHADNNKIRLISKILHAIDSNITVSLKGNPIECFTDSVVESLNNITLDLPSEVHCSCAIKGLVRYAQAHKLPFPVCSSPSELAGARLIDLTDDVMKCSGEEDCDQLNACPKQCTCDNNIVRCSNKGLTEFPQSIPVDTTELFLDSNEISSIPIEKIKALPKLIKLDLSHNQITTVEDNTFVGLEKLSTLILSYNKIMCIAPLAFSSLRSLRILSLHGNDISTLPESAFVDLHNITHIALGSNSLHCDCELSWFAKWIKTKFIEAGIARCESPSAMRNQLLLSARDADLTCSGSKPLSVQSKCNACAESPCKNGASCVSLAGRQFSCECALGFHGQRCEREIDACYGHPCMNNATCKVIEEGRFTCNCRKGFTGHLCENNNDDCVSNKCQNGAKCIDMINSYRCECGETFSGRYCEEKVAFCSRSLQPCRNGGSCIATNKGEAYQCKCLAGFSGQNCTTNVDDCREGVCQNGGKCLDGINTFTCECPPNFTGSSCEIPLMGYSIHQSAATCDKATCLNGICVPSTAGPSCKCNSGWTGDHCDVLRSIGLTGESSFASLDHWQPVQSQLNFTLTTHDKVGVLAYIGDDSSHLSVELFDGRIKISFHIGNPPASHLYSYAIVSDGVPHNVSISVMGEKITLAVDGAAAQHIENSGTSKQFRSAGKLPLFLGGVPQEIAQVAMHNHHLRSNKTISGCLADVSVDGALIDFAKIPMDSKIQRGCAGLVNFCLARDCGKGVCVASSAEPWGFACRCSSGYTGDSCDRREIGCSKERWRRRIEHEGCISVDEVKSASCSGYCGEDSNSCCKAGKTKKRRVKMRCADGTHRVHTVEIIRRCECSSSCLAPSNPFLASF</sequence>
<evidence type="ECO:0000313" key="17">
    <source>
        <dbReference type="Proteomes" id="UP001328107"/>
    </source>
</evidence>
<dbReference type="InterPro" id="IPR051355">
    <property type="entry name" value="Notch/Slit_guidance"/>
</dbReference>
<dbReference type="PROSITE" id="PS01186">
    <property type="entry name" value="EGF_2"/>
    <property type="match status" value="5"/>
</dbReference>
<evidence type="ECO:0000256" key="6">
    <source>
        <dbReference type="ARBA" id="ARBA00022729"/>
    </source>
</evidence>
<dbReference type="SMART" id="SM00282">
    <property type="entry name" value="LamG"/>
    <property type="match status" value="1"/>
</dbReference>
<dbReference type="FunFam" id="3.80.10.10:FF:001363">
    <property type="entry name" value="Slit homolog 1 protein"/>
    <property type="match status" value="1"/>
</dbReference>
<dbReference type="SMART" id="SM00369">
    <property type="entry name" value="LRR_TYP"/>
    <property type="match status" value="10"/>
</dbReference>
<dbReference type="PROSITE" id="PS50026">
    <property type="entry name" value="EGF_3"/>
    <property type="match status" value="7"/>
</dbReference>
<accession>A0AAN4YZ42</accession>
<keyword evidence="17" id="KW-1185">Reference proteome</keyword>
<keyword evidence="4 10" id="KW-0245">EGF-like domain</keyword>
<dbReference type="PROSITE" id="PS00010">
    <property type="entry name" value="ASX_HYDROXYL"/>
    <property type="match status" value="2"/>
</dbReference>
<keyword evidence="5" id="KW-0433">Leucine-rich repeat</keyword>
<dbReference type="SMART" id="SM00179">
    <property type="entry name" value="EGF_CA"/>
    <property type="match status" value="6"/>
</dbReference>
<dbReference type="PROSITE" id="PS50025">
    <property type="entry name" value="LAM_G_DOMAIN"/>
    <property type="match status" value="1"/>
</dbReference>
<evidence type="ECO:0000256" key="9">
    <source>
        <dbReference type="ARBA" id="ARBA00023180"/>
    </source>
</evidence>
<dbReference type="SUPFAM" id="SSF52058">
    <property type="entry name" value="L domain-like"/>
    <property type="match status" value="3"/>
</dbReference>
<evidence type="ECO:0000256" key="11">
    <source>
        <dbReference type="PROSITE-ProRule" id="PRU00196"/>
    </source>
</evidence>
<dbReference type="PANTHER" id="PTHR45836">
    <property type="entry name" value="SLIT HOMOLOG"/>
    <property type="match status" value="1"/>
</dbReference>
<evidence type="ECO:0000256" key="2">
    <source>
        <dbReference type="ARBA" id="ARBA00022473"/>
    </source>
</evidence>
<dbReference type="InterPro" id="IPR000483">
    <property type="entry name" value="Cys-rich_flank_reg_C"/>
</dbReference>
<evidence type="ECO:0000259" key="14">
    <source>
        <dbReference type="PROSITE" id="PS50026"/>
    </source>
</evidence>
<evidence type="ECO:0000256" key="10">
    <source>
        <dbReference type="PROSITE-ProRule" id="PRU00076"/>
    </source>
</evidence>
<feature type="disulfide bond" evidence="10">
    <location>
        <begin position="1191"/>
        <end position="1200"/>
    </location>
</feature>
<dbReference type="Gene3D" id="3.80.10.10">
    <property type="entry name" value="Ribonuclease Inhibitor"/>
    <property type="match status" value="5"/>
</dbReference>
<keyword evidence="8 10" id="KW-1015">Disulfide bond</keyword>
<feature type="disulfide bond" evidence="10">
    <location>
        <begin position="846"/>
        <end position="855"/>
    </location>
</feature>
<dbReference type="InterPro" id="IPR000372">
    <property type="entry name" value="LRRNT"/>
</dbReference>
<reference evidence="17" key="1">
    <citation type="submission" date="2022-10" db="EMBL/GenBank/DDBJ databases">
        <title>Genome assembly of Pristionchus species.</title>
        <authorList>
            <person name="Yoshida K."/>
            <person name="Sommer R.J."/>
        </authorList>
    </citation>
    <scope>NUCLEOTIDE SEQUENCE [LARGE SCALE GENOMIC DNA]</scope>
    <source>
        <strain evidence="17">RS5460</strain>
    </source>
</reference>
<evidence type="ECO:0000259" key="12">
    <source>
        <dbReference type="PROSITE" id="PS01225"/>
    </source>
</evidence>
<dbReference type="Pfam" id="PF01462">
    <property type="entry name" value="LRRNT"/>
    <property type="match status" value="3"/>
</dbReference>
<dbReference type="FunFam" id="2.10.25.10:FF:000080">
    <property type="entry name" value="Neurogenic locus notch 1"/>
    <property type="match status" value="1"/>
</dbReference>
<dbReference type="GO" id="GO:0048495">
    <property type="term" value="F:Roundabout binding"/>
    <property type="evidence" value="ECO:0007669"/>
    <property type="project" value="TreeGrafter"/>
</dbReference>
<feature type="domain" description="CTCK" evidence="12">
    <location>
        <begin position="1207"/>
        <end position="1281"/>
    </location>
</feature>